<dbReference type="Proteomes" id="UP000515758">
    <property type="component" value="Chromosome"/>
</dbReference>
<dbReference type="Gene3D" id="3.30.700.10">
    <property type="entry name" value="Glycoprotein, Type 4 Pilin"/>
    <property type="match status" value="1"/>
</dbReference>
<dbReference type="GO" id="GO:0015628">
    <property type="term" value="P:protein secretion by the type II secretion system"/>
    <property type="evidence" value="ECO:0007669"/>
    <property type="project" value="InterPro"/>
</dbReference>
<organism evidence="13 14">
    <name type="scientific">Acinetobacter pittii</name>
    <name type="common">Acinetobacter genomosp. 3</name>
    <dbReference type="NCBI Taxonomy" id="48296"/>
    <lineage>
        <taxon>Bacteria</taxon>
        <taxon>Pseudomonadati</taxon>
        <taxon>Pseudomonadota</taxon>
        <taxon>Gammaproteobacteria</taxon>
        <taxon>Moraxellales</taxon>
        <taxon>Moraxellaceae</taxon>
        <taxon>Acinetobacter</taxon>
        <taxon>Acinetobacter calcoaceticus/baumannii complex</taxon>
    </lineage>
</organism>
<comment type="similarity">
    <text evidence="9">Belongs to the GSP H family.</text>
</comment>
<dbReference type="GO" id="GO:0005886">
    <property type="term" value="C:plasma membrane"/>
    <property type="evidence" value="ECO:0007669"/>
    <property type="project" value="UniProtKB-SubCell"/>
</dbReference>
<keyword evidence="4" id="KW-0488">Methylation</keyword>
<dbReference type="Pfam" id="PF12019">
    <property type="entry name" value="GspH"/>
    <property type="match status" value="1"/>
</dbReference>
<evidence type="ECO:0000256" key="6">
    <source>
        <dbReference type="ARBA" id="ARBA00022692"/>
    </source>
</evidence>
<keyword evidence="8 11" id="KW-0472">Membrane</keyword>
<evidence type="ECO:0000256" key="1">
    <source>
        <dbReference type="ARBA" id="ARBA00004377"/>
    </source>
</evidence>
<dbReference type="EMBL" id="AP021936">
    <property type="protein sequence ID" value="BBQ47332.1"/>
    <property type="molecule type" value="Genomic_DNA"/>
</dbReference>
<dbReference type="AlphaFoldDB" id="A0A6S4UPQ0"/>
<dbReference type="GO" id="GO:0015627">
    <property type="term" value="C:type II protein secretion system complex"/>
    <property type="evidence" value="ECO:0007669"/>
    <property type="project" value="InterPro"/>
</dbReference>
<reference evidence="13 14" key="1">
    <citation type="submission" date="2019-12" db="EMBL/GenBank/DDBJ databases">
        <title>complete genome sequences of Acinetobacter pittii str. WP2-W18-ESBL-11 isolated from wastewater treatment plant effluent.</title>
        <authorList>
            <person name="Sekizuka T."/>
            <person name="Itokawa K."/>
            <person name="Yatsu K."/>
            <person name="Inamine Y."/>
            <person name="Kuroda M."/>
        </authorList>
    </citation>
    <scope>NUCLEOTIDE SEQUENCE [LARGE SCALE GENOMIC DNA]</scope>
    <source>
        <strain evidence="13 14">WP2-W18-ESBL-11</strain>
    </source>
</reference>
<keyword evidence="5" id="KW-0997">Cell inner membrane</keyword>
<sequence length="159" mass="17114">MGMRGIIPQDGFTLVELMVTIAVMAIIAMMAAPSMSNLLESKRLDGNQRDLINTLSEAKSQAILGRQDVSINLNSTALNNPTSLNWKADSNNSLELKNIAADGTQSSLTATTLTFNANGVITNITQDTLLSICNSKINKKKILILTKLGTLIFKAEETC</sequence>
<protein>
    <recommendedName>
        <fullName evidence="2">Type II secretion system protein H</fullName>
    </recommendedName>
    <alternativeName>
        <fullName evidence="10">General secretion pathway protein H</fullName>
    </alternativeName>
</protein>
<dbReference type="InterPro" id="IPR022346">
    <property type="entry name" value="T2SS_GspH"/>
</dbReference>
<keyword evidence="7 11" id="KW-1133">Transmembrane helix</keyword>
<dbReference type="NCBIfam" id="TIGR02532">
    <property type="entry name" value="IV_pilin_GFxxxE"/>
    <property type="match status" value="1"/>
</dbReference>
<evidence type="ECO:0000256" key="11">
    <source>
        <dbReference type="SAM" id="Phobius"/>
    </source>
</evidence>
<keyword evidence="3" id="KW-1003">Cell membrane</keyword>
<dbReference type="Pfam" id="PF07963">
    <property type="entry name" value="N_methyl"/>
    <property type="match status" value="1"/>
</dbReference>
<evidence type="ECO:0000256" key="4">
    <source>
        <dbReference type="ARBA" id="ARBA00022481"/>
    </source>
</evidence>
<evidence type="ECO:0000313" key="14">
    <source>
        <dbReference type="Proteomes" id="UP000515758"/>
    </source>
</evidence>
<proteinExistence type="inferred from homology"/>
<keyword evidence="6 11" id="KW-0812">Transmembrane</keyword>
<dbReference type="InterPro" id="IPR012902">
    <property type="entry name" value="N_methyl_site"/>
</dbReference>
<evidence type="ECO:0000256" key="9">
    <source>
        <dbReference type="ARBA" id="ARBA00025772"/>
    </source>
</evidence>
<dbReference type="SUPFAM" id="SSF54523">
    <property type="entry name" value="Pili subunits"/>
    <property type="match status" value="1"/>
</dbReference>
<accession>A0A6S4UPQ0</accession>
<evidence type="ECO:0000256" key="2">
    <source>
        <dbReference type="ARBA" id="ARBA00021549"/>
    </source>
</evidence>
<evidence type="ECO:0000313" key="13">
    <source>
        <dbReference type="EMBL" id="BBQ47332.1"/>
    </source>
</evidence>
<evidence type="ECO:0000256" key="3">
    <source>
        <dbReference type="ARBA" id="ARBA00022475"/>
    </source>
</evidence>
<feature type="domain" description="General secretion pathway GspH" evidence="12">
    <location>
        <begin position="49"/>
        <end position="135"/>
    </location>
</feature>
<feature type="transmembrane region" description="Helical" evidence="11">
    <location>
        <begin position="12"/>
        <end position="32"/>
    </location>
</feature>
<gene>
    <name evidence="13" type="ORF">WP2W18E11_03300</name>
</gene>
<evidence type="ECO:0000256" key="8">
    <source>
        <dbReference type="ARBA" id="ARBA00023136"/>
    </source>
</evidence>
<comment type="subcellular location">
    <subcellularLocation>
        <location evidence="1">Cell inner membrane</location>
        <topology evidence="1">Single-pass membrane protein</topology>
    </subcellularLocation>
</comment>
<evidence type="ECO:0000256" key="10">
    <source>
        <dbReference type="ARBA" id="ARBA00030775"/>
    </source>
</evidence>
<evidence type="ECO:0000256" key="5">
    <source>
        <dbReference type="ARBA" id="ARBA00022519"/>
    </source>
</evidence>
<name>A0A6S4UPQ0_ACIPI</name>
<dbReference type="InterPro" id="IPR045584">
    <property type="entry name" value="Pilin-like"/>
</dbReference>
<evidence type="ECO:0000256" key="7">
    <source>
        <dbReference type="ARBA" id="ARBA00022989"/>
    </source>
</evidence>
<evidence type="ECO:0000259" key="12">
    <source>
        <dbReference type="Pfam" id="PF12019"/>
    </source>
</evidence>